<dbReference type="SUPFAM" id="SSF103473">
    <property type="entry name" value="MFS general substrate transporter"/>
    <property type="match status" value="1"/>
</dbReference>
<feature type="transmembrane region" description="Helical" evidence="8">
    <location>
        <begin position="279"/>
        <end position="301"/>
    </location>
</feature>
<evidence type="ECO:0000256" key="8">
    <source>
        <dbReference type="RuleBase" id="RU363073"/>
    </source>
</evidence>
<evidence type="ECO:0000256" key="7">
    <source>
        <dbReference type="ARBA" id="ARBA00023136"/>
    </source>
</evidence>
<feature type="transmembrane region" description="Helical" evidence="8">
    <location>
        <begin position="138"/>
        <end position="157"/>
    </location>
</feature>
<evidence type="ECO:0000256" key="1">
    <source>
        <dbReference type="ARBA" id="ARBA00004128"/>
    </source>
</evidence>
<dbReference type="PANTHER" id="PTHR23519">
    <property type="entry name" value="AUTOPHAGY-RELATED PROTEIN 22"/>
    <property type="match status" value="1"/>
</dbReference>
<dbReference type="EMBL" id="CR382126">
    <property type="protein sequence ID" value="CAG98217.1"/>
    <property type="molecule type" value="Genomic_DNA"/>
</dbReference>
<proteinExistence type="inferred from homology"/>
<keyword evidence="3 8" id="KW-0813">Transport</keyword>
<dbReference type="GO" id="GO:0005774">
    <property type="term" value="C:vacuolar membrane"/>
    <property type="evidence" value="ECO:0007669"/>
    <property type="project" value="UniProtKB-SubCell"/>
</dbReference>
<dbReference type="PaxDb" id="284590-Q6CKN0"/>
<dbReference type="RefSeq" id="XP_455509.1">
    <property type="nucleotide sequence ID" value="XM_455509.1"/>
</dbReference>
<feature type="transmembrane region" description="Helical" evidence="8">
    <location>
        <begin position="69"/>
        <end position="86"/>
    </location>
</feature>
<feature type="transmembrane region" description="Helical" evidence="8">
    <location>
        <begin position="195"/>
        <end position="211"/>
    </location>
</feature>
<protein>
    <recommendedName>
        <fullName evidence="8">Autophagy-related protein</fullName>
    </recommendedName>
</protein>
<dbReference type="AlphaFoldDB" id="Q6CKN0"/>
<dbReference type="InterPro" id="IPR036259">
    <property type="entry name" value="MFS_trans_sf"/>
</dbReference>
<comment type="similarity">
    <text evidence="2 8">Belongs to the ATG22 family.</text>
</comment>
<evidence type="ECO:0000256" key="6">
    <source>
        <dbReference type="ARBA" id="ARBA00023006"/>
    </source>
</evidence>
<dbReference type="eggNOG" id="ENOG502QTIR">
    <property type="taxonomic scope" value="Eukaryota"/>
</dbReference>
<keyword evidence="5 8" id="KW-1133">Transmembrane helix</keyword>
<keyword evidence="8" id="KW-0926">Vacuole</keyword>
<feature type="transmembrane region" description="Helical" evidence="8">
    <location>
        <begin position="418"/>
        <end position="438"/>
    </location>
</feature>
<evidence type="ECO:0000256" key="5">
    <source>
        <dbReference type="ARBA" id="ARBA00022989"/>
    </source>
</evidence>
<reference evidence="9 10" key="1">
    <citation type="journal article" date="2004" name="Nature">
        <title>Genome evolution in yeasts.</title>
        <authorList>
            <consortium name="Genolevures"/>
            <person name="Dujon B."/>
            <person name="Sherman D."/>
            <person name="Fischer G."/>
            <person name="Durrens P."/>
            <person name="Casaregola S."/>
            <person name="Lafontaine I."/>
            <person name="de Montigny J."/>
            <person name="Marck C."/>
            <person name="Neuveglise C."/>
            <person name="Talla E."/>
            <person name="Goffard N."/>
            <person name="Frangeul L."/>
            <person name="Aigle M."/>
            <person name="Anthouard V."/>
            <person name="Babour A."/>
            <person name="Barbe V."/>
            <person name="Barnay S."/>
            <person name="Blanchin S."/>
            <person name="Beckerich J.M."/>
            <person name="Beyne E."/>
            <person name="Bleykasten C."/>
            <person name="Boisrame A."/>
            <person name="Boyer J."/>
            <person name="Cattolico L."/>
            <person name="Confanioleri F."/>
            <person name="de Daruvar A."/>
            <person name="Despons L."/>
            <person name="Fabre E."/>
            <person name="Fairhead C."/>
            <person name="Ferry-Dumazet H."/>
            <person name="Groppi A."/>
            <person name="Hantraye F."/>
            <person name="Hennequin C."/>
            <person name="Jauniaux N."/>
            <person name="Joyet P."/>
            <person name="Kachouri R."/>
            <person name="Kerrest A."/>
            <person name="Koszul R."/>
            <person name="Lemaire M."/>
            <person name="Lesur I."/>
            <person name="Ma L."/>
            <person name="Muller H."/>
            <person name="Nicaud J.M."/>
            <person name="Nikolski M."/>
            <person name="Oztas S."/>
            <person name="Ozier-Kalogeropoulos O."/>
            <person name="Pellenz S."/>
            <person name="Potier S."/>
            <person name="Richard G.F."/>
            <person name="Straub M.L."/>
            <person name="Suleau A."/>
            <person name="Swennene D."/>
            <person name="Tekaia F."/>
            <person name="Wesolowski-Louvel M."/>
            <person name="Westhof E."/>
            <person name="Wirth B."/>
            <person name="Zeniou-Meyer M."/>
            <person name="Zivanovic I."/>
            <person name="Bolotin-Fukuhara M."/>
            <person name="Thierry A."/>
            <person name="Bouchier C."/>
            <person name="Caudron B."/>
            <person name="Scarpelli C."/>
            <person name="Gaillardin C."/>
            <person name="Weissenbach J."/>
            <person name="Wincker P."/>
            <person name="Souciet J.L."/>
        </authorList>
    </citation>
    <scope>NUCLEOTIDE SEQUENCE [LARGE SCALE GENOMIC DNA]</scope>
    <source>
        <strain evidence="10">ATCC 8585 / CBS 2359 / DSM 70799 / NBRC 1267 / NRRL Y-1140 / WM37</strain>
    </source>
</reference>
<evidence type="ECO:0000256" key="2">
    <source>
        <dbReference type="ARBA" id="ARBA00006978"/>
    </source>
</evidence>
<dbReference type="GO" id="GO:0032974">
    <property type="term" value="P:amino acid transmembrane export from vacuole"/>
    <property type="evidence" value="ECO:0007669"/>
    <property type="project" value="TreeGrafter"/>
</dbReference>
<feature type="transmembrane region" description="Helical" evidence="8">
    <location>
        <begin position="248"/>
        <end position="267"/>
    </location>
</feature>
<comment type="subcellular location">
    <subcellularLocation>
        <location evidence="1 8">Vacuole membrane</location>
        <topology evidence="1 8">Multi-pass membrane protein</topology>
    </subcellularLocation>
</comment>
<organism evidence="9 10">
    <name type="scientific">Kluyveromyces lactis (strain ATCC 8585 / CBS 2359 / DSM 70799 / NBRC 1267 / NRRL Y-1140 / WM37)</name>
    <name type="common">Yeast</name>
    <name type="synonym">Candida sphaerica</name>
    <dbReference type="NCBI Taxonomy" id="284590"/>
    <lineage>
        <taxon>Eukaryota</taxon>
        <taxon>Fungi</taxon>
        <taxon>Dikarya</taxon>
        <taxon>Ascomycota</taxon>
        <taxon>Saccharomycotina</taxon>
        <taxon>Saccharomycetes</taxon>
        <taxon>Saccharomycetales</taxon>
        <taxon>Saccharomycetaceae</taxon>
        <taxon>Kluyveromyces</taxon>
    </lineage>
</organism>
<evidence type="ECO:0000256" key="3">
    <source>
        <dbReference type="ARBA" id="ARBA00022448"/>
    </source>
</evidence>
<name>Q6CKN0_KLULA</name>
<dbReference type="Proteomes" id="UP000000598">
    <property type="component" value="Chromosome F"/>
</dbReference>
<feature type="transmembrane region" description="Helical" evidence="8">
    <location>
        <begin position="484"/>
        <end position="505"/>
    </location>
</feature>
<accession>Q6CKN0</accession>
<dbReference type="Pfam" id="PF11700">
    <property type="entry name" value="ATG22"/>
    <property type="match status" value="1"/>
</dbReference>
<dbReference type="InParanoid" id="Q6CKN0"/>
<dbReference type="GeneID" id="2895246"/>
<keyword evidence="7 8" id="KW-0472">Membrane</keyword>
<dbReference type="InterPro" id="IPR024671">
    <property type="entry name" value="Atg22-like"/>
</dbReference>
<gene>
    <name evidence="9" type="ORF">KLLA0_F09427g</name>
</gene>
<keyword evidence="8" id="KW-0029">Amino-acid transport</keyword>
<feature type="transmembrane region" description="Helical" evidence="8">
    <location>
        <begin position="376"/>
        <end position="398"/>
    </location>
</feature>
<keyword evidence="10" id="KW-1185">Reference proteome</keyword>
<dbReference type="GO" id="GO:0006914">
    <property type="term" value="P:autophagy"/>
    <property type="evidence" value="ECO:0007669"/>
    <property type="project" value="UniProtKB-KW"/>
</dbReference>
<dbReference type="STRING" id="284590.Q6CKN0"/>
<keyword evidence="6 8" id="KW-0072">Autophagy</keyword>
<dbReference type="HOGENOM" id="CLU_034559_0_0_1"/>
<dbReference type="PANTHER" id="PTHR23519:SF2">
    <property type="entry name" value="AUTOPHAGY-RELATED PROTEIN 22"/>
    <property type="match status" value="1"/>
</dbReference>
<evidence type="ECO:0000313" key="9">
    <source>
        <dbReference type="EMBL" id="CAG98217.1"/>
    </source>
</evidence>
<dbReference type="OMA" id="FWVEQVL"/>
<feature type="transmembrane region" description="Helical" evidence="8">
    <location>
        <begin position="338"/>
        <end position="364"/>
    </location>
</feature>
<dbReference type="InterPro" id="IPR050495">
    <property type="entry name" value="ATG22/LtaA_families"/>
</dbReference>
<dbReference type="KEGG" id="kla:KLLA0_F09427g"/>
<keyword evidence="4 8" id="KW-0812">Transmembrane</keyword>
<feature type="transmembrane region" description="Helical" evidence="8">
    <location>
        <begin position="163"/>
        <end position="183"/>
    </location>
</feature>
<comment type="function">
    <text evidence="8">Vacuolar effluxer which mediate the efflux of amino acids resulting from autophagic degradation. The release of autophagic amino acids allows the maintenance of protein synthesis and viability during nitrogen starvation.</text>
</comment>
<evidence type="ECO:0000313" key="10">
    <source>
        <dbReference type="Proteomes" id="UP000000598"/>
    </source>
</evidence>
<feature type="transmembrane region" description="Helical" evidence="8">
    <location>
        <begin position="517"/>
        <end position="534"/>
    </location>
</feature>
<sequence length="547" mass="61029">MNEMLESTPLKPNSTGCSTLSGSKKLTADASVQELVCEHDETFQQEQISSASCNFKDSQLSKWDTRKTYLVWLLICFSTGPTAAMMRSYVPATIQTTAHALGHPKGSSGPCLATGDDCYVTFSYGTVQYTSFSLYLKAIYTSLEGAIAILMMAFADYSDYRKWLMIGATASYGIFAIPFYWLSDTKKYQTLVQQSVLYCLMLCFGTIYQITESSYIPVFMNARKLALQDEHNSKQGGVMLRGVNVSTWGLVVGNIGGIIASLVGVIITHASSHPSNKDFLLAVTVAGFVTTFISIICANLIPSLKGKEFQNKGVRDLIIMPLVRFKEIFMDLLDYREAFKFCVAWVLWNIAYSNFLSVFGLLFRSTMGIGSSDAEFAIWQFMNLIVACLGPLCWMAFYSYACSNKPSFYSITYMKRSLYGMLLVGTFTNFWGCLGTNFNSKVGFKYRWEFWLFQILFVSTSSGIRTINRVAYSAMLPTGKENQYFGFEVMLGLCTGWSESLIVALLQDKTGNSRMPFIPNTLLYLVALLLFFSVDVEKGMKQAGKCG</sequence>
<evidence type="ECO:0000256" key="4">
    <source>
        <dbReference type="ARBA" id="ARBA00022692"/>
    </source>
</evidence>